<keyword evidence="3 6" id="KW-0418">Kinase</keyword>
<dbReference type="GO" id="GO:0005524">
    <property type="term" value="F:ATP binding"/>
    <property type="evidence" value="ECO:0007669"/>
    <property type="project" value="UniProtKB-KW"/>
</dbReference>
<dbReference type="GO" id="GO:0004674">
    <property type="term" value="F:protein serine/threonine kinase activity"/>
    <property type="evidence" value="ECO:0007669"/>
    <property type="project" value="TreeGrafter"/>
</dbReference>
<dbReference type="SMART" id="SM00220">
    <property type="entry name" value="S_TKc"/>
    <property type="match status" value="1"/>
</dbReference>
<evidence type="ECO:0000313" key="6">
    <source>
        <dbReference type="EMBL" id="KAJ7084074.1"/>
    </source>
</evidence>
<evidence type="ECO:0000256" key="3">
    <source>
        <dbReference type="ARBA" id="ARBA00022777"/>
    </source>
</evidence>
<name>A0AAD6XNT5_9AGAR</name>
<dbReference type="EMBL" id="JARJCN010000039">
    <property type="protein sequence ID" value="KAJ7084074.1"/>
    <property type="molecule type" value="Genomic_DNA"/>
</dbReference>
<dbReference type="PANTHER" id="PTHR43289:SF6">
    <property type="entry name" value="SERINE_THREONINE-PROTEIN KINASE NEKL-3"/>
    <property type="match status" value="1"/>
</dbReference>
<evidence type="ECO:0000259" key="5">
    <source>
        <dbReference type="PROSITE" id="PS50011"/>
    </source>
</evidence>
<dbReference type="AlphaFoldDB" id="A0AAD6XNT5"/>
<dbReference type="PANTHER" id="PTHR43289">
    <property type="entry name" value="MITOGEN-ACTIVATED PROTEIN KINASE KINASE KINASE 20-RELATED"/>
    <property type="match status" value="1"/>
</dbReference>
<evidence type="ECO:0000313" key="7">
    <source>
        <dbReference type="Proteomes" id="UP001222325"/>
    </source>
</evidence>
<organism evidence="6 7">
    <name type="scientific">Mycena belliarum</name>
    <dbReference type="NCBI Taxonomy" id="1033014"/>
    <lineage>
        <taxon>Eukaryota</taxon>
        <taxon>Fungi</taxon>
        <taxon>Dikarya</taxon>
        <taxon>Basidiomycota</taxon>
        <taxon>Agaricomycotina</taxon>
        <taxon>Agaricomycetes</taxon>
        <taxon>Agaricomycetidae</taxon>
        <taxon>Agaricales</taxon>
        <taxon>Marasmiineae</taxon>
        <taxon>Mycenaceae</taxon>
        <taxon>Mycena</taxon>
    </lineage>
</organism>
<evidence type="ECO:0000256" key="4">
    <source>
        <dbReference type="ARBA" id="ARBA00022840"/>
    </source>
</evidence>
<keyword evidence="7" id="KW-1185">Reference proteome</keyword>
<dbReference type="Gene3D" id="1.10.510.10">
    <property type="entry name" value="Transferase(Phosphotransferase) domain 1"/>
    <property type="match status" value="1"/>
</dbReference>
<protein>
    <submittedName>
        <fullName evidence="6">Kinase-like domain-containing protein</fullName>
    </submittedName>
</protein>
<evidence type="ECO:0000256" key="2">
    <source>
        <dbReference type="ARBA" id="ARBA00022741"/>
    </source>
</evidence>
<dbReference type="PROSITE" id="PS50011">
    <property type="entry name" value="PROTEIN_KINASE_DOM"/>
    <property type="match status" value="1"/>
</dbReference>
<dbReference type="InterPro" id="IPR011009">
    <property type="entry name" value="Kinase-like_dom_sf"/>
</dbReference>
<keyword evidence="1" id="KW-0808">Transferase</keyword>
<accession>A0AAD6XNT5</accession>
<gene>
    <name evidence="6" type="ORF">B0H15DRAFT_406508</name>
</gene>
<keyword evidence="4" id="KW-0067">ATP-binding</keyword>
<dbReference type="Proteomes" id="UP001222325">
    <property type="component" value="Unassembled WGS sequence"/>
</dbReference>
<proteinExistence type="predicted"/>
<comment type="caution">
    <text evidence="6">The sequence shown here is derived from an EMBL/GenBank/DDBJ whole genome shotgun (WGS) entry which is preliminary data.</text>
</comment>
<dbReference type="SUPFAM" id="SSF56112">
    <property type="entry name" value="Protein kinase-like (PK-like)"/>
    <property type="match status" value="1"/>
</dbReference>
<sequence>MEPEAWKPRWESLAAAGYHLRLNGLSERNHPRTNLADAVDRTGRRVLLKVVSKSENPHEVSLARLLSSPAHANPTNHCIPVLDVLQDPHDSDLQLLAMPLCIGFNRPKFDTVGEVVDFIRQIFEGIQYMHGIYIAHRDCNFTNVVQDPAVYPDGDFHPSAPWMDAAHEHFARPITRTECWPRYYIIDFGLSRQYDPRHGPPLEHVILGGDKTPPEHQDRLGCNPFPTDIYYLGNLVRGLARPTWRPGGISYAPPHPPLSFLLPLIDQMMHKDPRMRPTIGDAVAQFAELCQRLTKAQLRRPARPLSWINSLSHRLRQAKRAWAGVPPLPSYSYTPPAPLSDDMRAFFTEVPKSSTPSPSDCGSASCDYCVCITLSNITREGSVLDVIRIVTGMRYAPCNASTRLRQRVRSQRFTWYRARYLQSLLNF</sequence>
<dbReference type="InterPro" id="IPR000719">
    <property type="entry name" value="Prot_kinase_dom"/>
</dbReference>
<evidence type="ECO:0000256" key="1">
    <source>
        <dbReference type="ARBA" id="ARBA00022679"/>
    </source>
</evidence>
<keyword evidence="2" id="KW-0547">Nucleotide-binding</keyword>
<reference evidence="6" key="1">
    <citation type="submission" date="2023-03" db="EMBL/GenBank/DDBJ databases">
        <title>Massive genome expansion in bonnet fungi (Mycena s.s.) driven by repeated elements and novel gene families across ecological guilds.</title>
        <authorList>
            <consortium name="Lawrence Berkeley National Laboratory"/>
            <person name="Harder C.B."/>
            <person name="Miyauchi S."/>
            <person name="Viragh M."/>
            <person name="Kuo A."/>
            <person name="Thoen E."/>
            <person name="Andreopoulos B."/>
            <person name="Lu D."/>
            <person name="Skrede I."/>
            <person name="Drula E."/>
            <person name="Henrissat B."/>
            <person name="Morin E."/>
            <person name="Kohler A."/>
            <person name="Barry K."/>
            <person name="LaButti K."/>
            <person name="Morin E."/>
            <person name="Salamov A."/>
            <person name="Lipzen A."/>
            <person name="Mereny Z."/>
            <person name="Hegedus B."/>
            <person name="Baldrian P."/>
            <person name="Stursova M."/>
            <person name="Weitz H."/>
            <person name="Taylor A."/>
            <person name="Grigoriev I.V."/>
            <person name="Nagy L.G."/>
            <person name="Martin F."/>
            <person name="Kauserud H."/>
        </authorList>
    </citation>
    <scope>NUCLEOTIDE SEQUENCE</scope>
    <source>
        <strain evidence="6">CBHHK173m</strain>
    </source>
</reference>
<feature type="domain" description="Protein kinase" evidence="5">
    <location>
        <begin position="1"/>
        <end position="289"/>
    </location>
</feature>